<reference evidence="2" key="1">
    <citation type="submission" date="2018-02" db="EMBL/GenBank/DDBJ databases">
        <authorList>
            <person name="Hausmann B."/>
        </authorList>
    </citation>
    <scope>NUCLEOTIDE SEQUENCE [LARGE SCALE GENOMIC DNA]</scope>
    <source>
        <strain evidence="2">Peat soil MAG SbA1</strain>
    </source>
</reference>
<evidence type="ECO:0000313" key="1">
    <source>
        <dbReference type="EMBL" id="SPF44708.1"/>
    </source>
</evidence>
<dbReference type="SUPFAM" id="SSF55021">
    <property type="entry name" value="ACT-like"/>
    <property type="match status" value="1"/>
</dbReference>
<organism evidence="1 2">
    <name type="scientific">Candidatus Sulfotelmatobacter kueseliae</name>
    <dbReference type="NCBI Taxonomy" id="2042962"/>
    <lineage>
        <taxon>Bacteria</taxon>
        <taxon>Pseudomonadati</taxon>
        <taxon>Acidobacteriota</taxon>
        <taxon>Terriglobia</taxon>
        <taxon>Terriglobales</taxon>
        <taxon>Candidatus Korobacteraceae</taxon>
        <taxon>Candidatus Sulfotelmatobacter</taxon>
    </lineage>
</organism>
<dbReference type="Proteomes" id="UP000238701">
    <property type="component" value="Unassembled WGS sequence"/>
</dbReference>
<dbReference type="Gene3D" id="3.30.70.260">
    <property type="match status" value="1"/>
</dbReference>
<proteinExistence type="predicted"/>
<dbReference type="InterPro" id="IPR045865">
    <property type="entry name" value="ACT-like_dom_sf"/>
</dbReference>
<gene>
    <name evidence="1" type="ORF">SBA1_550073</name>
</gene>
<protein>
    <submittedName>
        <fullName evidence="1">Uncharacterized protein</fullName>
    </submittedName>
</protein>
<dbReference type="EMBL" id="OMOD01000150">
    <property type="protein sequence ID" value="SPF44708.1"/>
    <property type="molecule type" value="Genomic_DNA"/>
</dbReference>
<dbReference type="AlphaFoldDB" id="A0A2U3KYJ4"/>
<evidence type="ECO:0000313" key="2">
    <source>
        <dbReference type="Proteomes" id="UP000238701"/>
    </source>
</evidence>
<accession>A0A2U3KYJ4</accession>
<sequence length="99" mass="10879">MQVFHIRYRNTQGTLMRILNAVSRRALDMPSVQAAPSGREHLVTLMLEVNSKQVGQLYREWYAIADVIHVGSSSAHAAEWAGPHPVAGVCIESRAAARA</sequence>
<name>A0A2U3KYJ4_9BACT</name>